<dbReference type="Gene3D" id="3.40.50.300">
    <property type="entry name" value="P-loop containing nucleotide triphosphate hydrolases"/>
    <property type="match status" value="1"/>
</dbReference>
<keyword evidence="4" id="KW-1185">Reference proteome</keyword>
<dbReference type="InterPro" id="IPR027417">
    <property type="entry name" value="P-loop_NTPase"/>
</dbReference>
<dbReference type="InterPro" id="IPR000863">
    <property type="entry name" value="Sulfotransferase_dom"/>
</dbReference>
<keyword evidence="2" id="KW-0812">Transmembrane</keyword>
<evidence type="ECO:0000313" key="5">
    <source>
        <dbReference type="RefSeq" id="XP_030051218.1"/>
    </source>
</evidence>
<dbReference type="Proteomes" id="UP000515156">
    <property type="component" value="Chromosome 3"/>
</dbReference>
<dbReference type="RefSeq" id="XP_030051218.1">
    <property type="nucleotide sequence ID" value="XM_030195358.1"/>
</dbReference>
<evidence type="ECO:0000259" key="3">
    <source>
        <dbReference type="Pfam" id="PF00685"/>
    </source>
</evidence>
<sequence>MTRRVRTSHVCFLVLAEGLVLWYASDPLSRFVRPGPPAKSGKTHLLILSSWRSGSSFLGEVFNQNSEVFYLMEPIRHLWMSLANKGPELLQRPMRDLLWSIFLCDMSALKPYMGRSKFVSDLFSWIKSRALCSAPVCGTLPGLGVLEETHCSHICSKSPFEKIEEACRSHSHVVVKVVRILDLKALYPLLEDTSLNLKIIHLVRDPRAVLSSRENVKGLQIDDRIITRSQKGIPNATMVMQEVCQAQMRIFNASLPLEDRYLLLRFEDLARDPISYAADLFEYAGLKLTPHKQFWVYHNTHQVAQKDQGLLKYAKDAKKISQYWRQKLSFQNAKEVQEICKQAMNTFGYRLVGSEEEQKNMSLNLLSP</sequence>
<evidence type="ECO:0000313" key="4">
    <source>
        <dbReference type="Proteomes" id="UP000515156"/>
    </source>
</evidence>
<dbReference type="EC" id="2.8.2.-" evidence="1"/>
<keyword evidence="2" id="KW-0472">Membrane</keyword>
<dbReference type="GO" id="GO:0006790">
    <property type="term" value="P:sulfur compound metabolic process"/>
    <property type="evidence" value="ECO:0007669"/>
    <property type="project" value="TreeGrafter"/>
</dbReference>
<feature type="transmembrane region" description="Helical" evidence="2">
    <location>
        <begin position="7"/>
        <end position="24"/>
    </location>
</feature>
<dbReference type="Pfam" id="PF00685">
    <property type="entry name" value="Sulfotransfer_1"/>
    <property type="match status" value="1"/>
</dbReference>
<accession>A0A6P7XFG8</accession>
<dbReference type="InParanoid" id="A0A6P7XFG8"/>
<name>A0A6P7XFG8_9AMPH</name>
<evidence type="ECO:0000256" key="2">
    <source>
        <dbReference type="SAM" id="Phobius"/>
    </source>
</evidence>
<keyword evidence="1" id="KW-0808">Transferase</keyword>
<dbReference type="InterPro" id="IPR051135">
    <property type="entry name" value="Gal/GlcNAc/GalNAc_ST"/>
</dbReference>
<dbReference type="PANTHER" id="PTHR10704:SF4">
    <property type="entry name" value="CARBOHYDRATE SULFOTRANSFERASE 6"/>
    <property type="match status" value="1"/>
</dbReference>
<dbReference type="AlphaFoldDB" id="A0A6P7XFG8"/>
<proteinExistence type="inferred from homology"/>
<organism evidence="4 5">
    <name type="scientific">Microcaecilia unicolor</name>
    <dbReference type="NCBI Taxonomy" id="1415580"/>
    <lineage>
        <taxon>Eukaryota</taxon>
        <taxon>Metazoa</taxon>
        <taxon>Chordata</taxon>
        <taxon>Craniata</taxon>
        <taxon>Vertebrata</taxon>
        <taxon>Euteleostomi</taxon>
        <taxon>Amphibia</taxon>
        <taxon>Gymnophiona</taxon>
        <taxon>Siphonopidae</taxon>
        <taxon>Microcaecilia</taxon>
    </lineage>
</organism>
<dbReference type="PANTHER" id="PTHR10704">
    <property type="entry name" value="CARBOHYDRATE SULFOTRANSFERASE"/>
    <property type="match status" value="1"/>
</dbReference>
<feature type="domain" description="Sulfotransferase" evidence="3">
    <location>
        <begin position="43"/>
        <end position="347"/>
    </location>
</feature>
<dbReference type="OrthoDB" id="6138663at2759"/>
<keyword evidence="2" id="KW-1133">Transmembrane helix</keyword>
<protein>
    <recommendedName>
        <fullName evidence="1">Sulfotransferase</fullName>
        <ecNumber evidence="1">2.8.2.-</ecNumber>
    </recommendedName>
</protein>
<dbReference type="GeneID" id="115464967"/>
<dbReference type="KEGG" id="muo:115464967"/>
<reference evidence="5" key="1">
    <citation type="submission" date="2025-08" db="UniProtKB">
        <authorList>
            <consortium name="RefSeq"/>
        </authorList>
    </citation>
    <scope>IDENTIFICATION</scope>
</reference>
<dbReference type="GO" id="GO:0018146">
    <property type="term" value="P:keratan sulfate proteoglycan biosynthetic process"/>
    <property type="evidence" value="ECO:0007669"/>
    <property type="project" value="TreeGrafter"/>
</dbReference>
<dbReference type="GO" id="GO:0001517">
    <property type="term" value="F:N-acetylglucosamine 6-O-sulfotransferase activity"/>
    <property type="evidence" value="ECO:0007669"/>
    <property type="project" value="TreeGrafter"/>
</dbReference>
<evidence type="ECO:0000256" key="1">
    <source>
        <dbReference type="RuleBase" id="RU361155"/>
    </source>
</evidence>
<dbReference type="SUPFAM" id="SSF52540">
    <property type="entry name" value="P-loop containing nucleoside triphosphate hydrolases"/>
    <property type="match status" value="1"/>
</dbReference>
<gene>
    <name evidence="5" type="primary">LOC115464967</name>
</gene>
<comment type="similarity">
    <text evidence="1">Belongs to the sulfotransferase 1 family.</text>
</comment>
<dbReference type="GO" id="GO:0006044">
    <property type="term" value="P:N-acetylglucosamine metabolic process"/>
    <property type="evidence" value="ECO:0007669"/>
    <property type="project" value="TreeGrafter"/>
</dbReference>